<sequence length="77" mass="9165">ENGIDYISRVLGILSEPEYDCDLDLLSKCKHYVYAVNLEFRTSKENNTTLNRIIEIFKEKNDQTQKLYQLLRYDQSD</sequence>
<proteinExistence type="predicted"/>
<dbReference type="EMBL" id="CAJNOC010000738">
    <property type="protein sequence ID" value="CAF0797814.1"/>
    <property type="molecule type" value="Genomic_DNA"/>
</dbReference>
<dbReference type="OrthoDB" id="10526323at2759"/>
<keyword evidence="2" id="KW-1185">Reference proteome</keyword>
<accession>A0A813SP02</accession>
<reference evidence="1" key="1">
    <citation type="submission" date="2021-02" db="EMBL/GenBank/DDBJ databases">
        <authorList>
            <person name="Nowell W R."/>
        </authorList>
    </citation>
    <scope>NUCLEOTIDE SEQUENCE</scope>
    <source>
        <strain evidence="1">Ploen Becks lab</strain>
    </source>
</reference>
<gene>
    <name evidence="1" type="ORF">OXX778_LOCUS6306</name>
</gene>
<name>A0A813SP02_9BILA</name>
<dbReference type="AlphaFoldDB" id="A0A813SP02"/>
<evidence type="ECO:0000313" key="1">
    <source>
        <dbReference type="EMBL" id="CAF0797814.1"/>
    </source>
</evidence>
<comment type="caution">
    <text evidence="1">The sequence shown here is derived from an EMBL/GenBank/DDBJ whole genome shotgun (WGS) entry which is preliminary data.</text>
</comment>
<evidence type="ECO:0000313" key="2">
    <source>
        <dbReference type="Proteomes" id="UP000663879"/>
    </source>
</evidence>
<organism evidence="1 2">
    <name type="scientific">Brachionus calyciflorus</name>
    <dbReference type="NCBI Taxonomy" id="104777"/>
    <lineage>
        <taxon>Eukaryota</taxon>
        <taxon>Metazoa</taxon>
        <taxon>Spiralia</taxon>
        <taxon>Gnathifera</taxon>
        <taxon>Rotifera</taxon>
        <taxon>Eurotatoria</taxon>
        <taxon>Monogononta</taxon>
        <taxon>Pseudotrocha</taxon>
        <taxon>Ploima</taxon>
        <taxon>Brachionidae</taxon>
        <taxon>Brachionus</taxon>
    </lineage>
</organism>
<dbReference type="Proteomes" id="UP000663879">
    <property type="component" value="Unassembled WGS sequence"/>
</dbReference>
<feature type="non-terminal residue" evidence="1">
    <location>
        <position position="1"/>
    </location>
</feature>
<protein>
    <submittedName>
        <fullName evidence="1">Uncharacterized protein</fullName>
    </submittedName>
</protein>